<dbReference type="GO" id="GO:0005737">
    <property type="term" value="C:cytoplasm"/>
    <property type="evidence" value="ECO:0007669"/>
    <property type="project" value="TreeGrafter"/>
</dbReference>
<gene>
    <name evidence="3" type="ORF">FH608_033355</name>
</gene>
<feature type="compositionally biased region" description="Pro residues" evidence="1">
    <location>
        <begin position="449"/>
        <end position="466"/>
    </location>
</feature>
<dbReference type="PANTHER" id="PTHR45527">
    <property type="entry name" value="NONRIBOSOMAL PEPTIDE SYNTHETASE"/>
    <property type="match status" value="1"/>
</dbReference>
<feature type="region of interest" description="Disordered" evidence="1">
    <location>
        <begin position="446"/>
        <end position="466"/>
    </location>
</feature>
<dbReference type="OrthoDB" id="3403614at2"/>
<reference evidence="3 4" key="1">
    <citation type="submission" date="2019-10" db="EMBL/GenBank/DDBJ databases">
        <title>Nonomuraea sp. nov., isolated from Phyllanthus amarus.</title>
        <authorList>
            <person name="Klykleung N."/>
            <person name="Tanasupawat S."/>
        </authorList>
    </citation>
    <scope>NUCLEOTIDE SEQUENCE [LARGE SCALE GENOMIC DNA]</scope>
    <source>
        <strain evidence="3 4">PA1-10</strain>
    </source>
</reference>
<dbReference type="SUPFAM" id="SSF52777">
    <property type="entry name" value="CoA-dependent acyltransferases"/>
    <property type="match status" value="2"/>
</dbReference>
<dbReference type="GO" id="GO:0008610">
    <property type="term" value="P:lipid biosynthetic process"/>
    <property type="evidence" value="ECO:0007669"/>
    <property type="project" value="UniProtKB-ARBA"/>
</dbReference>
<name>A0A5C4W1Y2_9ACTN</name>
<accession>A0A5C4W1Y2</accession>
<dbReference type="GO" id="GO:0031177">
    <property type="term" value="F:phosphopantetheine binding"/>
    <property type="evidence" value="ECO:0007669"/>
    <property type="project" value="TreeGrafter"/>
</dbReference>
<feature type="domain" description="Condensation" evidence="2">
    <location>
        <begin position="15"/>
        <end position="439"/>
    </location>
</feature>
<dbReference type="InterPro" id="IPR023213">
    <property type="entry name" value="CAT-like_dom_sf"/>
</dbReference>
<dbReference type="Gene3D" id="3.30.559.30">
    <property type="entry name" value="Nonribosomal peptide synthetase, condensation domain"/>
    <property type="match status" value="1"/>
</dbReference>
<dbReference type="Pfam" id="PF00668">
    <property type="entry name" value="Condensation"/>
    <property type="match status" value="1"/>
</dbReference>
<organism evidence="3 4">
    <name type="scientific">Nonomuraea phyllanthi</name>
    <dbReference type="NCBI Taxonomy" id="2219224"/>
    <lineage>
        <taxon>Bacteria</taxon>
        <taxon>Bacillati</taxon>
        <taxon>Actinomycetota</taxon>
        <taxon>Actinomycetes</taxon>
        <taxon>Streptosporangiales</taxon>
        <taxon>Streptosporangiaceae</taxon>
        <taxon>Nonomuraea</taxon>
    </lineage>
</organism>
<proteinExistence type="predicted"/>
<dbReference type="InterPro" id="IPR001242">
    <property type="entry name" value="Condensation_dom"/>
</dbReference>
<accession>A0A5P9Z1Y5</accession>
<dbReference type="Gene3D" id="3.30.559.10">
    <property type="entry name" value="Chloramphenicol acetyltransferase-like domain"/>
    <property type="match status" value="1"/>
</dbReference>
<evidence type="ECO:0000313" key="4">
    <source>
        <dbReference type="Proteomes" id="UP000312512"/>
    </source>
</evidence>
<comment type="caution">
    <text evidence="3">The sequence shown here is derived from an EMBL/GenBank/DDBJ whole genome shotgun (WGS) entry which is preliminary data.</text>
</comment>
<sequence length="466" mass="51997">MTDGESCEGDDMSVEAPLSHGQLFSWREVERYPEGWLTEANLASTWDMRGLSVEQAYGLLRRLVDRHEALRTTYHAGDGGRPVQRVHEAVELPIELVDRVIEDPSEHERTKEELVALPFAMSGDLNWRGRMVASGGAPVYLSLTFSHLIVDLWSIHHLHDQFKALVADPRAVAAMGPAPRELARRQREESWRPRQESSERYWRGVLDDGLMDVLPTLPARVERNRLELTLHSRALGGWAAEAGKRHGVTAPAVVMALLAAGLARHLDTDRVTMSLMSSNRFAPEDQHNVGTMNQLIPFVTGVDMRATLAEHIKRLHWTSAKSYRHSCYDFDQVAAMAAAHGERPEHGCWMNHLFRAWFNYIQVDRRPSDPHDPSPAELAWSPLAQQYGQAFRVRVEVRGGRTSVLMLADPEVLPAEAMTDMMRTLAVGVQLAVSDPGRALKDLWSAGAAPPPSLFPPEPPATVTPA</sequence>
<dbReference type="GO" id="GO:0003824">
    <property type="term" value="F:catalytic activity"/>
    <property type="evidence" value="ECO:0007669"/>
    <property type="project" value="InterPro"/>
</dbReference>
<evidence type="ECO:0000259" key="2">
    <source>
        <dbReference type="Pfam" id="PF00668"/>
    </source>
</evidence>
<dbReference type="AlphaFoldDB" id="A0A5C4W1Y2"/>
<dbReference type="Proteomes" id="UP000312512">
    <property type="component" value="Unassembled WGS sequence"/>
</dbReference>
<evidence type="ECO:0000256" key="1">
    <source>
        <dbReference type="SAM" id="MobiDB-lite"/>
    </source>
</evidence>
<protein>
    <recommendedName>
        <fullName evidence="2">Condensation domain-containing protein</fullName>
    </recommendedName>
</protein>
<dbReference type="EMBL" id="VDLX02000014">
    <property type="protein sequence ID" value="KAB8190934.1"/>
    <property type="molecule type" value="Genomic_DNA"/>
</dbReference>
<keyword evidence="4" id="KW-1185">Reference proteome</keyword>
<dbReference type="GO" id="GO:0044550">
    <property type="term" value="P:secondary metabolite biosynthetic process"/>
    <property type="evidence" value="ECO:0007669"/>
    <property type="project" value="TreeGrafter"/>
</dbReference>
<dbReference type="GO" id="GO:0043041">
    <property type="term" value="P:amino acid activation for nonribosomal peptide biosynthetic process"/>
    <property type="evidence" value="ECO:0007669"/>
    <property type="project" value="TreeGrafter"/>
</dbReference>
<evidence type="ECO:0000313" key="3">
    <source>
        <dbReference type="EMBL" id="KAB8190934.1"/>
    </source>
</evidence>
<dbReference type="PANTHER" id="PTHR45527:SF1">
    <property type="entry name" value="FATTY ACID SYNTHASE"/>
    <property type="match status" value="1"/>
</dbReference>